<proteinExistence type="predicted"/>
<keyword evidence="2" id="KW-0378">Hydrolase</keyword>
<evidence type="ECO:0000256" key="1">
    <source>
        <dbReference type="SAM" id="MobiDB-lite"/>
    </source>
</evidence>
<protein>
    <submittedName>
        <fullName evidence="2">Lipin Ned1</fullName>
        <ecNumber evidence="2">3.1.3.4</ecNumber>
    </submittedName>
</protein>
<sequence length="174" mass="18588">FFPPIRAAEVSNPRQREFNDVNYWRQPIEEIELPMEDLSPPVSPALSARSGRSIRSTISIRSSASRRSATTSVLPEGDERSSPGGNANSGKAPNGGGGSRLSRFGLTSLGLRRGSSAVTPEPKSTNTTRAPTPKGNGPIPNAGIPFPESVSSPDLLLDDDHPLLAQGEVRFDWK</sequence>
<dbReference type="EMBL" id="JAPDMQ010001143">
    <property type="protein sequence ID" value="KAK0518876.1"/>
    <property type="molecule type" value="Genomic_DNA"/>
</dbReference>
<dbReference type="AlphaFoldDB" id="A0AAN6G5U2"/>
<name>A0AAN6G5U2_9BASI</name>
<evidence type="ECO:0000313" key="3">
    <source>
        <dbReference type="Proteomes" id="UP001176521"/>
    </source>
</evidence>
<reference evidence="2" key="1">
    <citation type="journal article" date="2023" name="PhytoFront">
        <title>Draft Genome Resources of Seven Strains of Tilletia horrida, Causal Agent of Kernel Smut of Rice.</title>
        <authorList>
            <person name="Khanal S."/>
            <person name="Antony Babu S."/>
            <person name="Zhou X.G."/>
        </authorList>
    </citation>
    <scope>NUCLEOTIDE SEQUENCE</scope>
    <source>
        <strain evidence="2">TX3</strain>
    </source>
</reference>
<feature type="non-terminal residue" evidence="2">
    <location>
        <position position="1"/>
    </location>
</feature>
<comment type="caution">
    <text evidence="2">The sequence shown here is derived from an EMBL/GenBank/DDBJ whole genome shotgun (WGS) entry which is preliminary data.</text>
</comment>
<gene>
    <name evidence="2" type="primary">ned1_2</name>
    <name evidence="2" type="ORF">OC842_007646</name>
</gene>
<feature type="region of interest" description="Disordered" evidence="1">
    <location>
        <begin position="1"/>
        <end position="159"/>
    </location>
</feature>
<evidence type="ECO:0000313" key="2">
    <source>
        <dbReference type="EMBL" id="KAK0518876.1"/>
    </source>
</evidence>
<dbReference type="Proteomes" id="UP001176521">
    <property type="component" value="Unassembled WGS sequence"/>
</dbReference>
<dbReference type="GO" id="GO:0008195">
    <property type="term" value="F:phosphatidate phosphatase activity"/>
    <property type="evidence" value="ECO:0007669"/>
    <property type="project" value="UniProtKB-EC"/>
</dbReference>
<keyword evidence="3" id="KW-1185">Reference proteome</keyword>
<feature type="compositionally biased region" description="Low complexity" evidence="1">
    <location>
        <begin position="47"/>
        <end position="72"/>
    </location>
</feature>
<dbReference type="EC" id="3.1.3.4" evidence="2"/>
<feature type="compositionally biased region" description="Low complexity" evidence="1">
    <location>
        <begin position="100"/>
        <end position="116"/>
    </location>
</feature>
<organism evidence="2 3">
    <name type="scientific">Tilletia horrida</name>
    <dbReference type="NCBI Taxonomy" id="155126"/>
    <lineage>
        <taxon>Eukaryota</taxon>
        <taxon>Fungi</taxon>
        <taxon>Dikarya</taxon>
        <taxon>Basidiomycota</taxon>
        <taxon>Ustilaginomycotina</taxon>
        <taxon>Exobasidiomycetes</taxon>
        <taxon>Tilletiales</taxon>
        <taxon>Tilletiaceae</taxon>
        <taxon>Tilletia</taxon>
    </lineage>
</organism>
<accession>A0AAN6G5U2</accession>